<keyword evidence="3" id="KW-0812">Transmembrane</keyword>
<evidence type="ECO:0000313" key="6">
    <source>
        <dbReference type="Proteomes" id="UP000275199"/>
    </source>
</evidence>
<keyword evidence="6" id="KW-1185">Reference proteome</keyword>
<reference evidence="5 6" key="1">
    <citation type="submission" date="2018-11" db="EMBL/GenBank/DDBJ databases">
        <authorList>
            <person name="Jang G.I."/>
            <person name="Hwang C.Y."/>
        </authorList>
    </citation>
    <scope>NUCLEOTIDE SEQUENCE [LARGE SCALE GENOMIC DNA]</scope>
    <source>
        <strain evidence="5 6">SSM26</strain>
    </source>
</reference>
<dbReference type="Gene3D" id="1.10.287.470">
    <property type="entry name" value="Helix hairpin bin"/>
    <property type="match status" value="1"/>
</dbReference>
<feature type="coiled-coil region" evidence="2">
    <location>
        <begin position="91"/>
        <end position="201"/>
    </location>
</feature>
<dbReference type="Gene3D" id="2.40.30.170">
    <property type="match status" value="1"/>
</dbReference>
<sequence>MTPDQVFARWVRAALIVFAVVFIYFLAADLWMPLTPQSRVMHPVIRVAPQVSGQIVEVRVTDNQHVRAGDLLFSIDSRPYELAVNQARLALEAAERDNSGYDASLAAAEGEVRSAQVQVNELSREHKRLATLLSSGNVAQQLYDQTQAKYHAAQSSLASAKARAEQLRVQRGMTDDDNLRLRQARNDLERAELNLSYTEVRAEENGVVSNLQIKPGTYAAVGNSLAALVSDEADVIADFREKSLVHMDEGEDAAIVFDALPGKVFAAQVTAVDAGTSQGQLLPDGSLAAPETSDRWVRDAQRQRIHLILQDEHDLLAQLPSGSRATVQLYPVGGLARLFGGLQIRLVSLMHYIY</sequence>
<evidence type="ECO:0000313" key="5">
    <source>
        <dbReference type="EMBL" id="ROZ87481.1"/>
    </source>
</evidence>
<dbReference type="PANTHER" id="PTHR30367:SF6">
    <property type="entry name" value="SECRETION PROTEIN-RELATED"/>
    <property type="match status" value="1"/>
</dbReference>
<evidence type="ECO:0000256" key="1">
    <source>
        <dbReference type="ARBA" id="ARBA00009477"/>
    </source>
</evidence>
<keyword evidence="2" id="KW-0175">Coiled coil</keyword>
<accession>A0ABX9XNS5</accession>
<evidence type="ECO:0000256" key="3">
    <source>
        <dbReference type="SAM" id="Phobius"/>
    </source>
</evidence>
<comment type="caution">
    <text evidence="5">The sequence shown here is derived from an EMBL/GenBank/DDBJ whole genome shotgun (WGS) entry which is preliminary data.</text>
</comment>
<dbReference type="SUPFAM" id="SSF111369">
    <property type="entry name" value="HlyD-like secretion proteins"/>
    <property type="match status" value="2"/>
</dbReference>
<proteinExistence type="inferred from homology"/>
<dbReference type="PANTHER" id="PTHR30367">
    <property type="entry name" value="P-HYDROXYBENZOIC ACID EFFLUX PUMP SUBUNIT AAEA-RELATED"/>
    <property type="match status" value="1"/>
</dbReference>
<feature type="domain" description="Multidrug resistance protein MdtA-like barrel-sandwich hybrid" evidence="4">
    <location>
        <begin position="45"/>
        <end position="229"/>
    </location>
</feature>
<gene>
    <name evidence="5" type="ORF">EF096_04330</name>
</gene>
<organism evidence="5 6">
    <name type="scientific">Pseudomonas neustonica</name>
    <dbReference type="NCBI Taxonomy" id="2487346"/>
    <lineage>
        <taxon>Bacteria</taxon>
        <taxon>Pseudomonadati</taxon>
        <taxon>Pseudomonadota</taxon>
        <taxon>Gammaproteobacteria</taxon>
        <taxon>Pseudomonadales</taxon>
        <taxon>Pseudomonadaceae</taxon>
        <taxon>Pseudomonas</taxon>
    </lineage>
</organism>
<dbReference type="Proteomes" id="UP000275199">
    <property type="component" value="Unassembled WGS sequence"/>
</dbReference>
<protein>
    <submittedName>
        <fullName evidence="5">HlyD family secretion protein</fullName>
    </submittedName>
</protein>
<name>A0ABX9XNS5_9PSED</name>
<evidence type="ECO:0000256" key="2">
    <source>
        <dbReference type="SAM" id="Coils"/>
    </source>
</evidence>
<dbReference type="RefSeq" id="WP_123888389.1">
    <property type="nucleotide sequence ID" value="NZ_JBPYCX010000001.1"/>
</dbReference>
<dbReference type="InterPro" id="IPR050393">
    <property type="entry name" value="MFP_Efflux_Pump"/>
</dbReference>
<keyword evidence="3" id="KW-1133">Transmembrane helix</keyword>
<dbReference type="Pfam" id="PF25917">
    <property type="entry name" value="BSH_RND"/>
    <property type="match status" value="1"/>
</dbReference>
<dbReference type="EMBL" id="RKKU01000003">
    <property type="protein sequence ID" value="ROZ87481.1"/>
    <property type="molecule type" value="Genomic_DNA"/>
</dbReference>
<dbReference type="Gene3D" id="2.40.50.100">
    <property type="match status" value="1"/>
</dbReference>
<dbReference type="InterPro" id="IPR058625">
    <property type="entry name" value="MdtA-like_BSH"/>
</dbReference>
<comment type="similarity">
    <text evidence="1">Belongs to the membrane fusion protein (MFP) (TC 8.A.1) family.</text>
</comment>
<evidence type="ECO:0000259" key="4">
    <source>
        <dbReference type="Pfam" id="PF25917"/>
    </source>
</evidence>
<feature type="transmembrane region" description="Helical" evidence="3">
    <location>
        <begin position="12"/>
        <end position="32"/>
    </location>
</feature>
<keyword evidence="3" id="KW-0472">Membrane</keyword>